<reference evidence="2" key="1">
    <citation type="submission" date="2016-07" db="EMBL/GenBank/DDBJ databases">
        <title>Phaeobacter portensis sp. nov., a tropodithietic acid producing bacterium isolated from a German harbor.</title>
        <authorList>
            <person name="Freese H.M."/>
            <person name="Bunk B."/>
            <person name="Breider S."/>
            <person name="Brinkhoff T."/>
        </authorList>
    </citation>
    <scope>NUCLEOTIDE SEQUENCE [LARGE SCALE GENOMIC DNA]</scope>
    <source>
        <strain evidence="2">P97</strain>
    </source>
</reference>
<dbReference type="STRING" id="1844006.PhaeoP97_02999"/>
<dbReference type="AlphaFoldDB" id="A0A1L3I8B4"/>
<accession>A0A1L3I8B4</accession>
<organism evidence="1 2">
    <name type="scientific">Phaeobacter porticola</name>
    <dbReference type="NCBI Taxonomy" id="1844006"/>
    <lineage>
        <taxon>Bacteria</taxon>
        <taxon>Pseudomonadati</taxon>
        <taxon>Pseudomonadota</taxon>
        <taxon>Alphaproteobacteria</taxon>
        <taxon>Rhodobacterales</taxon>
        <taxon>Roseobacteraceae</taxon>
        <taxon>Phaeobacter</taxon>
    </lineage>
</organism>
<keyword evidence="2" id="KW-1185">Reference proteome</keyword>
<gene>
    <name evidence="1" type="ORF">PhaeoP97_02999</name>
</gene>
<evidence type="ECO:0000313" key="1">
    <source>
        <dbReference type="EMBL" id="APG48374.1"/>
    </source>
</evidence>
<sequence length="33" mass="3844" precursor="true">MLEKFMVDGTPSDFTPKEIAPIRLLMKVYKESK</sequence>
<dbReference type="KEGG" id="php:PhaeoP97_02999"/>
<name>A0A1L3I8B4_9RHOB</name>
<protein>
    <submittedName>
        <fullName evidence="1">Uncharacterized protein</fullName>
    </submittedName>
</protein>
<dbReference type="EMBL" id="CP016364">
    <property type="protein sequence ID" value="APG48374.1"/>
    <property type="molecule type" value="Genomic_DNA"/>
</dbReference>
<dbReference type="Proteomes" id="UP000183859">
    <property type="component" value="Chromosome"/>
</dbReference>
<proteinExistence type="predicted"/>
<evidence type="ECO:0000313" key="2">
    <source>
        <dbReference type="Proteomes" id="UP000183859"/>
    </source>
</evidence>